<dbReference type="Gene3D" id="3.40.50.150">
    <property type="entry name" value="Vaccinia Virus protein VP39"/>
    <property type="match status" value="1"/>
</dbReference>
<dbReference type="RefSeq" id="WP_148071936.1">
    <property type="nucleotide sequence ID" value="NZ_CP042913.1"/>
</dbReference>
<dbReference type="Proteomes" id="UP000323917">
    <property type="component" value="Chromosome"/>
</dbReference>
<sequence length="316" mass="35413">MLTVEKTVSDAAEKPLPKIMLADGNWVSLTGLSPDQLRDLQWEQEQQFARAMQLFPPHSRDRALVIGQAYDTVCTILAAQQSDEEPFVMGFDKRYGRLVLDLLYRQVDRGIGRPRLFEIGYGTGTLLKTIGEHGFPAGGVEISATMREQAIATLGAVHSDELLLGDLRSVDPASFIDKPSLVYWNDVFEHICPDEISAYLEHIHSLLLPGGSLVTITPNWLLRPSDVTRLFCPLRTEARGLHLKEYRLAEVVELLKKAGFKRIATPLMVSRSRIYLAGNGLRYFKQIVEPLLDRLPVDKSHLLCRGMGLSYTIATK</sequence>
<organism evidence="1 2">
    <name type="scientific">Bythopirellula goksoeyrii</name>
    <dbReference type="NCBI Taxonomy" id="1400387"/>
    <lineage>
        <taxon>Bacteria</taxon>
        <taxon>Pseudomonadati</taxon>
        <taxon>Planctomycetota</taxon>
        <taxon>Planctomycetia</taxon>
        <taxon>Pirellulales</taxon>
        <taxon>Lacipirellulaceae</taxon>
        <taxon>Bythopirellula</taxon>
    </lineage>
</organism>
<dbReference type="KEGG" id="bgok:Pr1d_03900"/>
<dbReference type="InterPro" id="IPR029063">
    <property type="entry name" value="SAM-dependent_MTases_sf"/>
</dbReference>
<keyword evidence="1" id="KW-0489">Methyltransferase</keyword>
<evidence type="ECO:0000313" key="1">
    <source>
        <dbReference type="EMBL" id="QEG33129.1"/>
    </source>
</evidence>
<dbReference type="Pfam" id="PF13489">
    <property type="entry name" value="Methyltransf_23"/>
    <property type="match status" value="1"/>
</dbReference>
<dbReference type="SUPFAM" id="SSF53335">
    <property type="entry name" value="S-adenosyl-L-methionine-dependent methyltransferases"/>
    <property type="match status" value="1"/>
</dbReference>
<reference evidence="1 2" key="1">
    <citation type="submission" date="2019-08" db="EMBL/GenBank/DDBJ databases">
        <title>Deep-cultivation of Planctomycetes and their phenomic and genomic characterization uncovers novel biology.</title>
        <authorList>
            <person name="Wiegand S."/>
            <person name="Jogler M."/>
            <person name="Boedeker C."/>
            <person name="Pinto D."/>
            <person name="Vollmers J."/>
            <person name="Rivas-Marin E."/>
            <person name="Kohn T."/>
            <person name="Peeters S.H."/>
            <person name="Heuer A."/>
            <person name="Rast P."/>
            <person name="Oberbeckmann S."/>
            <person name="Bunk B."/>
            <person name="Jeske O."/>
            <person name="Meyerdierks A."/>
            <person name="Storesund J.E."/>
            <person name="Kallscheuer N."/>
            <person name="Luecker S."/>
            <person name="Lage O.M."/>
            <person name="Pohl T."/>
            <person name="Merkel B.J."/>
            <person name="Hornburger P."/>
            <person name="Mueller R.-W."/>
            <person name="Bruemmer F."/>
            <person name="Labrenz M."/>
            <person name="Spormann A.M."/>
            <person name="Op den Camp H."/>
            <person name="Overmann J."/>
            <person name="Amann R."/>
            <person name="Jetten M.S.M."/>
            <person name="Mascher T."/>
            <person name="Medema M.H."/>
            <person name="Devos D.P."/>
            <person name="Kaster A.-K."/>
            <person name="Ovreas L."/>
            <person name="Rohde M."/>
            <person name="Galperin M.Y."/>
            <person name="Jogler C."/>
        </authorList>
    </citation>
    <scope>NUCLEOTIDE SEQUENCE [LARGE SCALE GENOMIC DNA]</scope>
    <source>
        <strain evidence="1 2">Pr1d</strain>
    </source>
</reference>
<dbReference type="GO" id="GO:0008168">
    <property type="term" value="F:methyltransferase activity"/>
    <property type="evidence" value="ECO:0007669"/>
    <property type="project" value="UniProtKB-KW"/>
</dbReference>
<keyword evidence="1" id="KW-0808">Transferase</keyword>
<gene>
    <name evidence="1" type="ORF">Pr1d_03900</name>
</gene>
<dbReference type="GO" id="GO:0032259">
    <property type="term" value="P:methylation"/>
    <property type="evidence" value="ECO:0007669"/>
    <property type="project" value="UniProtKB-KW"/>
</dbReference>
<keyword evidence="2" id="KW-1185">Reference proteome</keyword>
<name>A0A5B9Q603_9BACT</name>
<accession>A0A5B9Q603</accession>
<evidence type="ECO:0000313" key="2">
    <source>
        <dbReference type="Proteomes" id="UP000323917"/>
    </source>
</evidence>
<proteinExistence type="predicted"/>
<protein>
    <submittedName>
        <fullName evidence="1">Methyltransferase domain protein</fullName>
    </submittedName>
</protein>
<dbReference type="OrthoDB" id="248336at2"/>
<dbReference type="EMBL" id="CP042913">
    <property type="protein sequence ID" value="QEG33129.1"/>
    <property type="molecule type" value="Genomic_DNA"/>
</dbReference>
<dbReference type="PANTHER" id="PTHR43861">
    <property type="entry name" value="TRANS-ACONITATE 2-METHYLTRANSFERASE-RELATED"/>
    <property type="match status" value="1"/>
</dbReference>
<dbReference type="AlphaFoldDB" id="A0A5B9Q603"/>